<name>A0A7W3ZA26_9PSEU</name>
<dbReference type="AlphaFoldDB" id="A0A7W3ZA26"/>
<sequence length="215" mass="23665">MNNPVTTEQTSTVVRALADVMAQVRSVSKGDWNDQQRFNFRGIDAVMNAVGPALRDCGVAIVPFGVEVRYRDITSAHGKPMRECTVLVTYRVYGPGGDHLDIQAPGESLDVGDKGTAKAMSVAMRTALIQALCLPTSERDPDHDSYERGEAKSGTVLDQIRAYATEQGFDLHAVMTDFQTRMGEEIQAASDHHLRIYLDDLKKFGLSHEPERDPA</sequence>
<keyword evidence="2" id="KW-1185">Reference proteome</keyword>
<comment type="caution">
    <text evidence="1">The sequence shown here is derived from an EMBL/GenBank/DDBJ whole genome shotgun (WGS) entry which is preliminary data.</text>
</comment>
<dbReference type="InterPro" id="IPR007499">
    <property type="entry name" value="ERF_bacteria_virus"/>
</dbReference>
<dbReference type="Proteomes" id="UP000526734">
    <property type="component" value="Unassembled WGS sequence"/>
</dbReference>
<reference evidence="1 2" key="1">
    <citation type="submission" date="2020-08" db="EMBL/GenBank/DDBJ databases">
        <title>Amycolatopsis sp. nov. DR6-1 isolated from Dendrobium heterocarpum.</title>
        <authorList>
            <person name="Tedsree N."/>
            <person name="Kuncharoen N."/>
            <person name="Likhitwitayawuid K."/>
            <person name="Tanasupawat S."/>
        </authorList>
    </citation>
    <scope>NUCLEOTIDE SEQUENCE [LARGE SCALE GENOMIC DNA]</scope>
    <source>
        <strain evidence="1 2">DR6-1</strain>
    </source>
</reference>
<dbReference type="Pfam" id="PF04404">
    <property type="entry name" value="ERF"/>
    <property type="match status" value="1"/>
</dbReference>
<dbReference type="EMBL" id="JACGZW010000003">
    <property type="protein sequence ID" value="MBB1153462.1"/>
    <property type="molecule type" value="Genomic_DNA"/>
</dbReference>
<organism evidence="1 2">
    <name type="scientific">Amycolatopsis dendrobii</name>
    <dbReference type="NCBI Taxonomy" id="2760662"/>
    <lineage>
        <taxon>Bacteria</taxon>
        <taxon>Bacillati</taxon>
        <taxon>Actinomycetota</taxon>
        <taxon>Actinomycetes</taxon>
        <taxon>Pseudonocardiales</taxon>
        <taxon>Pseudonocardiaceae</taxon>
        <taxon>Amycolatopsis</taxon>
    </lineage>
</organism>
<dbReference type="RefSeq" id="WP_182890583.1">
    <property type="nucleotide sequence ID" value="NZ_JACGZW010000003.1"/>
</dbReference>
<evidence type="ECO:0000313" key="2">
    <source>
        <dbReference type="Proteomes" id="UP000526734"/>
    </source>
</evidence>
<evidence type="ECO:0000313" key="1">
    <source>
        <dbReference type="EMBL" id="MBB1153462.1"/>
    </source>
</evidence>
<protein>
    <submittedName>
        <fullName evidence="1">ERF family protein</fullName>
    </submittedName>
</protein>
<proteinExistence type="predicted"/>
<gene>
    <name evidence="1" type="ORF">H4281_10010</name>
</gene>
<accession>A0A7W3ZA26</accession>